<comment type="function">
    <text evidence="9">Fluoride-specific ion channel. Important for reducing fluoride concentration in the cell, thus reducing its toxicity.</text>
</comment>
<keyword evidence="6" id="KW-0407">Ion channel</keyword>
<keyword evidence="6" id="KW-0406">Ion transport</keyword>
<accession>A0ABP7CKD9</accession>
<keyword evidence="2 10" id="KW-1003">Cell membrane</keyword>
<feature type="transmembrane region" description="Helical" evidence="10">
    <location>
        <begin position="123"/>
        <end position="144"/>
    </location>
</feature>
<comment type="similarity">
    <text evidence="7 10">Belongs to the fluoride channel Fluc/FEX (TC 1.A.43) family.</text>
</comment>
<evidence type="ECO:0000256" key="7">
    <source>
        <dbReference type="ARBA" id="ARBA00035120"/>
    </source>
</evidence>
<comment type="subcellular location">
    <subcellularLocation>
        <location evidence="1">Cell membrane</location>
        <topology evidence="1">Multi-pass membrane protein</topology>
    </subcellularLocation>
</comment>
<keyword evidence="3 10" id="KW-0812">Transmembrane</keyword>
<gene>
    <name evidence="12" type="ORF">GCM10022377_00830</name>
</gene>
<evidence type="ECO:0000256" key="4">
    <source>
        <dbReference type="ARBA" id="ARBA00022989"/>
    </source>
</evidence>
<feature type="compositionally biased region" description="Gly residues" evidence="11">
    <location>
        <begin position="167"/>
        <end position="176"/>
    </location>
</feature>
<keyword evidence="5 10" id="KW-0472">Membrane</keyword>
<organism evidence="12 13">
    <name type="scientific">Zhihengliuella alba</name>
    <dbReference type="NCBI Taxonomy" id="547018"/>
    <lineage>
        <taxon>Bacteria</taxon>
        <taxon>Bacillati</taxon>
        <taxon>Actinomycetota</taxon>
        <taxon>Actinomycetes</taxon>
        <taxon>Micrococcales</taxon>
        <taxon>Micrococcaceae</taxon>
        <taxon>Zhihengliuella</taxon>
    </lineage>
</organism>
<sequence length="176" mass="17328">MTVRTDARALLAVAVGGFAGTLARLGLSAAYDGAAHLPWGTLAANASGCLLLGLLTGWWQVTGRMGERWRLALGGGFLGSFTTFSAVATMLPWAASSSLPGTVLPGAAFSAPAALSPVGSPTALAWTLGMALVCCLLAGVGLALGSRYATGSPRVGSAPASPPSASGGRGEPGSTR</sequence>
<keyword evidence="4 10" id="KW-1133">Transmembrane helix</keyword>
<evidence type="ECO:0000256" key="10">
    <source>
        <dbReference type="RuleBase" id="RU004340"/>
    </source>
</evidence>
<evidence type="ECO:0000256" key="2">
    <source>
        <dbReference type="ARBA" id="ARBA00022475"/>
    </source>
</evidence>
<evidence type="ECO:0000256" key="6">
    <source>
        <dbReference type="ARBA" id="ARBA00023303"/>
    </source>
</evidence>
<evidence type="ECO:0000256" key="1">
    <source>
        <dbReference type="ARBA" id="ARBA00004651"/>
    </source>
</evidence>
<feature type="region of interest" description="Disordered" evidence="11">
    <location>
        <begin position="153"/>
        <end position="176"/>
    </location>
</feature>
<reference evidence="13" key="1">
    <citation type="journal article" date="2019" name="Int. J. Syst. Evol. Microbiol.">
        <title>The Global Catalogue of Microorganisms (GCM) 10K type strain sequencing project: providing services to taxonomists for standard genome sequencing and annotation.</title>
        <authorList>
            <consortium name="The Broad Institute Genomics Platform"/>
            <consortium name="The Broad Institute Genome Sequencing Center for Infectious Disease"/>
            <person name="Wu L."/>
            <person name="Ma J."/>
        </authorList>
    </citation>
    <scope>NUCLEOTIDE SEQUENCE [LARGE SCALE GENOMIC DNA]</scope>
    <source>
        <strain evidence="13">JCM 16961</strain>
    </source>
</reference>
<protein>
    <recommendedName>
        <fullName evidence="10">Fluoride-specific ion channel</fullName>
    </recommendedName>
</protein>
<evidence type="ECO:0000256" key="9">
    <source>
        <dbReference type="ARBA" id="ARBA00049940"/>
    </source>
</evidence>
<dbReference type="Proteomes" id="UP001501536">
    <property type="component" value="Unassembled WGS sequence"/>
</dbReference>
<dbReference type="InterPro" id="IPR003691">
    <property type="entry name" value="FluC"/>
</dbReference>
<feature type="compositionally biased region" description="Low complexity" evidence="11">
    <location>
        <begin position="153"/>
        <end position="166"/>
    </location>
</feature>
<dbReference type="EMBL" id="BAABCJ010000001">
    <property type="protein sequence ID" value="GAA3692323.1"/>
    <property type="molecule type" value="Genomic_DNA"/>
</dbReference>
<evidence type="ECO:0000256" key="5">
    <source>
        <dbReference type="ARBA" id="ARBA00023136"/>
    </source>
</evidence>
<comment type="catalytic activity">
    <reaction evidence="8">
        <text>fluoride(in) = fluoride(out)</text>
        <dbReference type="Rhea" id="RHEA:76159"/>
        <dbReference type="ChEBI" id="CHEBI:17051"/>
    </reaction>
    <physiologicalReaction direction="left-to-right" evidence="8">
        <dbReference type="Rhea" id="RHEA:76160"/>
    </physiologicalReaction>
</comment>
<proteinExistence type="inferred from homology"/>
<feature type="transmembrane region" description="Helical" evidence="10">
    <location>
        <begin position="71"/>
        <end position="95"/>
    </location>
</feature>
<feature type="transmembrane region" description="Helical" evidence="10">
    <location>
        <begin position="38"/>
        <end position="59"/>
    </location>
</feature>
<evidence type="ECO:0000256" key="8">
    <source>
        <dbReference type="ARBA" id="ARBA00035585"/>
    </source>
</evidence>
<evidence type="ECO:0000313" key="12">
    <source>
        <dbReference type="EMBL" id="GAA3692323.1"/>
    </source>
</evidence>
<comment type="caution">
    <text evidence="12">The sequence shown here is derived from an EMBL/GenBank/DDBJ whole genome shotgun (WGS) entry which is preliminary data.</text>
</comment>
<evidence type="ECO:0000256" key="11">
    <source>
        <dbReference type="SAM" id="MobiDB-lite"/>
    </source>
</evidence>
<name>A0ABP7CKD9_9MICC</name>
<keyword evidence="13" id="KW-1185">Reference proteome</keyword>
<evidence type="ECO:0000313" key="13">
    <source>
        <dbReference type="Proteomes" id="UP001501536"/>
    </source>
</evidence>
<dbReference type="Pfam" id="PF02537">
    <property type="entry name" value="CRCB"/>
    <property type="match status" value="1"/>
</dbReference>
<keyword evidence="6" id="KW-0813">Transport</keyword>
<evidence type="ECO:0000256" key="3">
    <source>
        <dbReference type="ARBA" id="ARBA00022692"/>
    </source>
</evidence>
<dbReference type="RefSeq" id="WP_344878366.1">
    <property type="nucleotide sequence ID" value="NZ_BAABCJ010000001.1"/>
</dbReference>